<evidence type="ECO:0000313" key="3">
    <source>
        <dbReference type="Proteomes" id="UP000321121"/>
    </source>
</evidence>
<dbReference type="GO" id="GO:0016757">
    <property type="term" value="F:glycosyltransferase activity"/>
    <property type="evidence" value="ECO:0007669"/>
    <property type="project" value="UniProtKB-KW"/>
</dbReference>
<feature type="domain" description="Phosphoribosyltransferase" evidence="1">
    <location>
        <begin position="8"/>
        <end position="189"/>
    </location>
</feature>
<keyword evidence="3" id="KW-1185">Reference proteome</keyword>
<dbReference type="Proteomes" id="UP000321121">
    <property type="component" value="Unassembled WGS sequence"/>
</dbReference>
<dbReference type="InterPro" id="IPR029057">
    <property type="entry name" value="PRTase-like"/>
</dbReference>
<organism evidence="2 3">
    <name type="scientific">Halomonas halophila</name>
    <dbReference type="NCBI Taxonomy" id="29573"/>
    <lineage>
        <taxon>Bacteria</taxon>
        <taxon>Pseudomonadati</taxon>
        <taxon>Pseudomonadota</taxon>
        <taxon>Gammaproteobacteria</taxon>
        <taxon>Oceanospirillales</taxon>
        <taxon>Halomonadaceae</taxon>
        <taxon>Halomonas</taxon>
    </lineage>
</organism>
<evidence type="ECO:0000313" key="2">
    <source>
        <dbReference type="EMBL" id="GEK71915.1"/>
    </source>
</evidence>
<dbReference type="InterPro" id="IPR000836">
    <property type="entry name" value="PRTase_dom"/>
</dbReference>
<name>A0ABQ0U0K9_9GAMM</name>
<dbReference type="Gene3D" id="3.40.50.2020">
    <property type="match status" value="1"/>
</dbReference>
<keyword evidence="2" id="KW-0808">Transferase</keyword>
<proteinExistence type="predicted"/>
<keyword evidence="2" id="KW-0328">Glycosyltransferase</keyword>
<comment type="caution">
    <text evidence="2">The sequence shown here is derived from an EMBL/GenBank/DDBJ whole genome shotgun (WGS) entry which is preliminary data.</text>
</comment>
<gene>
    <name evidence="2" type="ORF">HHA04nite_04590</name>
</gene>
<dbReference type="Pfam" id="PF00156">
    <property type="entry name" value="Pribosyltran"/>
    <property type="match status" value="1"/>
</dbReference>
<evidence type="ECO:0000259" key="1">
    <source>
        <dbReference type="Pfam" id="PF00156"/>
    </source>
</evidence>
<protein>
    <submittedName>
        <fullName evidence="2">Phosphoribosyltransferase</fullName>
    </submittedName>
</protein>
<dbReference type="Gene3D" id="3.30.1310.20">
    <property type="entry name" value="PRTase-like"/>
    <property type="match status" value="1"/>
</dbReference>
<dbReference type="CDD" id="cd06223">
    <property type="entry name" value="PRTases_typeI"/>
    <property type="match status" value="1"/>
</dbReference>
<dbReference type="SUPFAM" id="SSF53271">
    <property type="entry name" value="PRTase-like"/>
    <property type="match status" value="1"/>
</dbReference>
<accession>A0ABQ0U0K9</accession>
<dbReference type="EMBL" id="BJUS01000003">
    <property type="protein sequence ID" value="GEK71915.1"/>
    <property type="molecule type" value="Genomic_DNA"/>
</dbReference>
<reference evidence="2 3" key="1">
    <citation type="submission" date="2019-07" db="EMBL/GenBank/DDBJ databases">
        <title>Whole genome shotgun sequence of Halomonas halophila NBRC 102604.</title>
        <authorList>
            <person name="Hosoyama A."/>
            <person name="Uohara A."/>
            <person name="Ohji S."/>
            <person name="Ichikawa N."/>
        </authorList>
    </citation>
    <scope>NUCLEOTIDE SEQUENCE [LARGE SCALE GENOMIC DNA]</scope>
    <source>
        <strain evidence="2 3">NBRC 102604</strain>
    </source>
</reference>
<sequence>MQAIAESAMFRDRRDAAEQLAHRLAPLKEQRPLILAIPRGGVPMGRLIADALEGELDVVLVRKLGAPGNPEYAIGAVGEEERVQLEPTAAHYDERQIASEIETQQALLAERRRRYTPVRAPIDPAGRVVVVVDDGSATGATMAMALETLKHRRPARLIAALGAAPPETVVRLEALADEVVCLEAPASFGAVGQFFADFGQVGDDEVVRLLGTEHG</sequence>